<sequence length="100" mass="10700">MAYAKCAYLLTPARRLAGGDGRMAGIGKSLHRTTAMRTYRIDLPSLAADALEDAARLAGIGPDEVIVDALRTLPLFQRALQERPESTLGALILTGSHCHV</sequence>
<reference evidence="1 2" key="1">
    <citation type="journal article" date="2008" name="J. Biotechnol.">
        <title>The genome of Xanthomonas campestris pv. campestris B100 and its use for the reconstruction of metabolic pathways involved in xanthan biosynthesis.</title>
        <authorList>
            <person name="Vorholter F.J."/>
            <person name="Schneiker S."/>
            <person name="Goesmann A."/>
            <person name="Krause L."/>
            <person name="Bekel T."/>
            <person name="Kaiser O."/>
            <person name="Linke B."/>
            <person name="Patschkowski T."/>
            <person name="Ruckert C."/>
            <person name="Schmid J."/>
            <person name="Sidhu V.K."/>
            <person name="Sieber V."/>
            <person name="Tauch A."/>
            <person name="Watt S.A."/>
            <person name="Weisshaar B."/>
            <person name="Becker A."/>
            <person name="Niehaus K."/>
            <person name="Puhler A."/>
        </authorList>
    </citation>
    <scope>NUCLEOTIDE SEQUENCE [LARGE SCALE GENOMIC DNA]</scope>
    <source>
        <strain evidence="1 2">B100</strain>
    </source>
</reference>
<dbReference type="KEGG" id="xca:xcc-b100_3321"/>
<protein>
    <submittedName>
        <fullName evidence="1">Uncharacterized protein</fullName>
    </submittedName>
</protein>
<proteinExistence type="predicted"/>
<dbReference type="Proteomes" id="UP000001188">
    <property type="component" value="Chromosome"/>
</dbReference>
<dbReference type="EMBL" id="AM920689">
    <property type="protein sequence ID" value="CAP52686.1"/>
    <property type="molecule type" value="Genomic_DNA"/>
</dbReference>
<name>B0RYG6_XANCB</name>
<dbReference type="HOGENOM" id="CLU_2304940_0_0_6"/>
<organism evidence="1 2">
    <name type="scientific">Xanthomonas campestris pv. campestris (strain B100)</name>
    <dbReference type="NCBI Taxonomy" id="509169"/>
    <lineage>
        <taxon>Bacteria</taxon>
        <taxon>Pseudomonadati</taxon>
        <taxon>Pseudomonadota</taxon>
        <taxon>Gammaproteobacteria</taxon>
        <taxon>Lysobacterales</taxon>
        <taxon>Lysobacteraceae</taxon>
        <taxon>Xanthomonas</taxon>
    </lineage>
</organism>
<dbReference type="AlphaFoldDB" id="B0RYG6"/>
<accession>B0RYG6</accession>
<evidence type="ECO:0000313" key="2">
    <source>
        <dbReference type="Proteomes" id="UP000001188"/>
    </source>
</evidence>
<gene>
    <name evidence="1" type="ORF">XCCB100_3321</name>
</gene>
<evidence type="ECO:0000313" key="1">
    <source>
        <dbReference type="EMBL" id="CAP52686.1"/>
    </source>
</evidence>